<feature type="transmembrane region" description="Helical" evidence="8">
    <location>
        <begin position="158"/>
        <end position="177"/>
    </location>
</feature>
<comment type="caution">
    <text evidence="10">The sequence shown here is derived from an EMBL/GenBank/DDBJ whole genome shotgun (WGS) entry which is preliminary data.</text>
</comment>
<evidence type="ECO:0000256" key="3">
    <source>
        <dbReference type="ARBA" id="ARBA00022679"/>
    </source>
</evidence>
<feature type="transmembrane region" description="Helical" evidence="8">
    <location>
        <begin position="9"/>
        <end position="27"/>
    </location>
</feature>
<dbReference type="Proteomes" id="UP001596105">
    <property type="component" value="Unassembled WGS sequence"/>
</dbReference>
<dbReference type="Pfam" id="PF02518">
    <property type="entry name" value="HATPase_c"/>
    <property type="match status" value="1"/>
</dbReference>
<proteinExistence type="predicted"/>
<dbReference type="InterPro" id="IPR005467">
    <property type="entry name" value="His_kinase_dom"/>
</dbReference>
<dbReference type="PANTHER" id="PTHR24421">
    <property type="entry name" value="NITRATE/NITRITE SENSOR PROTEIN NARX-RELATED"/>
    <property type="match status" value="1"/>
</dbReference>
<feature type="transmembrane region" description="Helical" evidence="8">
    <location>
        <begin position="127"/>
        <end position="146"/>
    </location>
</feature>
<dbReference type="RefSeq" id="WP_209751665.1">
    <property type="nucleotide sequence ID" value="NZ_JBHSMH010000037.1"/>
</dbReference>
<dbReference type="InterPro" id="IPR036890">
    <property type="entry name" value="HATPase_C_sf"/>
</dbReference>
<keyword evidence="8" id="KW-1133">Transmembrane helix</keyword>
<gene>
    <name evidence="10" type="ORF">ACFPPD_12310</name>
</gene>
<organism evidence="10 11">
    <name type="scientific">Cohnella suwonensis</name>
    <dbReference type="NCBI Taxonomy" id="696072"/>
    <lineage>
        <taxon>Bacteria</taxon>
        <taxon>Bacillati</taxon>
        <taxon>Bacillota</taxon>
        <taxon>Bacilli</taxon>
        <taxon>Bacillales</taxon>
        <taxon>Paenibacillaceae</taxon>
        <taxon>Cohnella</taxon>
    </lineage>
</organism>
<evidence type="ECO:0000259" key="9">
    <source>
        <dbReference type="PROSITE" id="PS50109"/>
    </source>
</evidence>
<feature type="domain" description="Histidine kinase" evidence="9">
    <location>
        <begin position="497"/>
        <end position="701"/>
    </location>
</feature>
<accession>A0ABW0LXC1</accession>
<dbReference type="PROSITE" id="PS50109">
    <property type="entry name" value="HIS_KIN"/>
    <property type="match status" value="1"/>
</dbReference>
<evidence type="ECO:0000256" key="4">
    <source>
        <dbReference type="ARBA" id="ARBA00022741"/>
    </source>
</evidence>
<keyword evidence="8" id="KW-0472">Membrane</keyword>
<feature type="transmembrane region" description="Helical" evidence="8">
    <location>
        <begin position="219"/>
        <end position="238"/>
    </location>
</feature>
<keyword evidence="7" id="KW-0902">Two-component regulatory system</keyword>
<dbReference type="InterPro" id="IPR003594">
    <property type="entry name" value="HATPase_dom"/>
</dbReference>
<evidence type="ECO:0000256" key="2">
    <source>
        <dbReference type="ARBA" id="ARBA00012438"/>
    </source>
</evidence>
<dbReference type="CDD" id="cd16917">
    <property type="entry name" value="HATPase_UhpB-NarQ-NarX-like"/>
    <property type="match status" value="1"/>
</dbReference>
<dbReference type="InterPro" id="IPR050482">
    <property type="entry name" value="Sensor_HK_TwoCompSys"/>
</dbReference>
<sequence>MKSLIHKPYWVQGIVIVLCLLFMTAYFQSIPLYYETMRTECVFHACQYAPAPPVTSEELKALHLTSDTYALLFVIMDTLLTVFFYAAAAIVLWKCSREWMGLLGVLMLVSFGTVFPSVLALTDPAGSFRYIFVVGWSSFILFFLLFPNGRFMPKWTSIAAYLYLSVQGIGLLIPAFQMNHWPIWVKSVTLFVPIAVMAYSQLYRFRHADSPTQRQQTKWVVYGFALTLAGFVAVNLIYSPEVMHSASSFLYMNAILNVFMAIVPTTLTLSILRHRLWDIDPLVNRTLVYAALSACIIAIYILSVTYLGGIFHTEDNLFISLSATAVVAVLFAPLKELLQRAVNRMLYGKKDEPFSVLAELSRQWEQPMAPEAAADVIVRTIRESLRLPYAAISFTLNGRETVVASAGTGSSDIDPISLPIVHRGEDLGFLLVSPRSPGEPLTAEDRRLLDVLIRQAGPIIQGIKMSVGLQLLAADAQESRERLVLAREEERRRLRRNLHDDLAPKLAALALNAAAAERYVRKDPDTATVMLSELRKVIRSTVDEIRALVHDLRPLALDELGLLGAVRERIDELAKTRHQLSEAMAGPAFRIDIETDEELPPLPAAVEVAAFRIVTESVVNVIRHSRASLCTVKIGVLADSQLRIEISDNGIGFAERKAASRNGGIGMKSMREQAAELGGHCLFEQRAEGGMRVSAILPFVVTEEERPDEYIVG</sequence>
<dbReference type="Gene3D" id="3.30.565.10">
    <property type="entry name" value="Histidine kinase-like ATPase, C-terminal domain"/>
    <property type="match status" value="1"/>
</dbReference>
<evidence type="ECO:0000256" key="5">
    <source>
        <dbReference type="ARBA" id="ARBA00022777"/>
    </source>
</evidence>
<dbReference type="EMBL" id="JBHSMH010000037">
    <property type="protein sequence ID" value="MFC5469507.1"/>
    <property type="molecule type" value="Genomic_DNA"/>
</dbReference>
<dbReference type="PANTHER" id="PTHR24421:SF61">
    <property type="entry name" value="OXYGEN SENSOR HISTIDINE KINASE NREB"/>
    <property type="match status" value="1"/>
</dbReference>
<evidence type="ECO:0000256" key="8">
    <source>
        <dbReference type="SAM" id="Phobius"/>
    </source>
</evidence>
<evidence type="ECO:0000313" key="10">
    <source>
        <dbReference type="EMBL" id="MFC5469507.1"/>
    </source>
</evidence>
<dbReference type="SMART" id="SM00387">
    <property type="entry name" value="HATPase_c"/>
    <property type="match status" value="1"/>
</dbReference>
<evidence type="ECO:0000256" key="1">
    <source>
        <dbReference type="ARBA" id="ARBA00000085"/>
    </source>
</evidence>
<keyword evidence="6" id="KW-0067">ATP-binding</keyword>
<keyword evidence="8" id="KW-0812">Transmembrane</keyword>
<protein>
    <recommendedName>
        <fullName evidence="2">histidine kinase</fullName>
        <ecNumber evidence="2">2.7.13.3</ecNumber>
    </recommendedName>
</protein>
<dbReference type="Gene3D" id="1.20.5.1930">
    <property type="match status" value="1"/>
</dbReference>
<evidence type="ECO:0000256" key="7">
    <source>
        <dbReference type="ARBA" id="ARBA00023012"/>
    </source>
</evidence>
<reference evidence="11" key="1">
    <citation type="journal article" date="2019" name="Int. J. Syst. Evol. Microbiol.">
        <title>The Global Catalogue of Microorganisms (GCM) 10K type strain sequencing project: providing services to taxonomists for standard genome sequencing and annotation.</title>
        <authorList>
            <consortium name="The Broad Institute Genomics Platform"/>
            <consortium name="The Broad Institute Genome Sequencing Center for Infectious Disease"/>
            <person name="Wu L."/>
            <person name="Ma J."/>
        </authorList>
    </citation>
    <scope>NUCLEOTIDE SEQUENCE [LARGE SCALE GENOMIC DNA]</scope>
    <source>
        <strain evidence="11">CCUG 57113</strain>
    </source>
</reference>
<feature type="transmembrane region" description="Helical" evidence="8">
    <location>
        <begin position="69"/>
        <end position="93"/>
    </location>
</feature>
<keyword evidence="11" id="KW-1185">Reference proteome</keyword>
<evidence type="ECO:0000313" key="11">
    <source>
        <dbReference type="Proteomes" id="UP001596105"/>
    </source>
</evidence>
<feature type="transmembrane region" description="Helical" evidence="8">
    <location>
        <begin position="183"/>
        <end position="199"/>
    </location>
</feature>
<keyword evidence="4" id="KW-0547">Nucleotide-binding</keyword>
<dbReference type="GO" id="GO:0016301">
    <property type="term" value="F:kinase activity"/>
    <property type="evidence" value="ECO:0007669"/>
    <property type="project" value="UniProtKB-KW"/>
</dbReference>
<dbReference type="Pfam" id="PF07730">
    <property type="entry name" value="HisKA_3"/>
    <property type="match status" value="1"/>
</dbReference>
<feature type="transmembrane region" description="Helical" evidence="8">
    <location>
        <begin position="286"/>
        <end position="311"/>
    </location>
</feature>
<name>A0ABW0LXC1_9BACL</name>
<dbReference type="InterPro" id="IPR011712">
    <property type="entry name" value="Sig_transdc_His_kin_sub3_dim/P"/>
</dbReference>
<keyword evidence="5 10" id="KW-0418">Kinase</keyword>
<comment type="catalytic activity">
    <reaction evidence="1">
        <text>ATP + protein L-histidine = ADP + protein N-phospho-L-histidine.</text>
        <dbReference type="EC" id="2.7.13.3"/>
    </reaction>
</comment>
<evidence type="ECO:0000256" key="6">
    <source>
        <dbReference type="ARBA" id="ARBA00022840"/>
    </source>
</evidence>
<feature type="transmembrane region" description="Helical" evidence="8">
    <location>
        <begin position="250"/>
        <end position="274"/>
    </location>
</feature>
<keyword evidence="3" id="KW-0808">Transferase</keyword>
<dbReference type="EC" id="2.7.13.3" evidence="2"/>
<feature type="transmembrane region" description="Helical" evidence="8">
    <location>
        <begin position="100"/>
        <end position="121"/>
    </location>
</feature>
<dbReference type="SUPFAM" id="SSF55874">
    <property type="entry name" value="ATPase domain of HSP90 chaperone/DNA topoisomerase II/histidine kinase"/>
    <property type="match status" value="1"/>
</dbReference>
<feature type="transmembrane region" description="Helical" evidence="8">
    <location>
        <begin position="317"/>
        <end position="334"/>
    </location>
</feature>